<protein>
    <recommendedName>
        <fullName evidence="10">Peptidyl-prolyl cis-trans isomerase</fullName>
        <shortName evidence="10">PPIase</shortName>
        <ecNumber evidence="10">5.2.1.8</ecNumber>
    </recommendedName>
</protein>
<proteinExistence type="inferred from homology"/>
<dbReference type="RefSeq" id="XP_046060064.1">
    <property type="nucleotide sequence ID" value="XM_046206283.1"/>
</dbReference>
<dbReference type="AlphaFoldDB" id="A0A9P8P0S0"/>
<dbReference type="PANTHER" id="PTHR45843:SF1">
    <property type="entry name" value="PEPTIDYL-PROLYL CIS-TRANS ISOMERASE-LIKE 4"/>
    <property type="match status" value="1"/>
</dbReference>
<keyword evidence="7 10" id="KW-0413">Isomerase</keyword>
<dbReference type="InterPro" id="IPR002130">
    <property type="entry name" value="Cyclophilin-type_PPIase_dom"/>
</dbReference>
<evidence type="ECO:0000256" key="4">
    <source>
        <dbReference type="ARBA" id="ARBA00010739"/>
    </source>
</evidence>
<dbReference type="GO" id="GO:0005634">
    <property type="term" value="C:nucleus"/>
    <property type="evidence" value="ECO:0007669"/>
    <property type="project" value="UniProtKB-SubCell"/>
</dbReference>
<evidence type="ECO:0000256" key="5">
    <source>
        <dbReference type="ARBA" id="ARBA00022884"/>
    </source>
</evidence>
<dbReference type="PROSITE" id="PS50072">
    <property type="entry name" value="CSA_PPIASE_2"/>
    <property type="match status" value="1"/>
</dbReference>
<evidence type="ECO:0000256" key="1">
    <source>
        <dbReference type="ARBA" id="ARBA00000971"/>
    </source>
</evidence>
<evidence type="ECO:0000256" key="3">
    <source>
        <dbReference type="ARBA" id="ARBA00004123"/>
    </source>
</evidence>
<evidence type="ECO:0000259" key="11">
    <source>
        <dbReference type="PROSITE" id="PS50072"/>
    </source>
</evidence>
<dbReference type="EC" id="5.2.1.8" evidence="10"/>
<dbReference type="Gene3D" id="2.40.100.10">
    <property type="entry name" value="Cyclophilin-like"/>
    <property type="match status" value="1"/>
</dbReference>
<reference evidence="13" key="1">
    <citation type="journal article" date="2021" name="Open Biol.">
        <title>Shared evolutionary footprints suggest mitochondrial oxidative damage underlies multiple complex I losses in fungi.</title>
        <authorList>
            <person name="Schikora-Tamarit M.A."/>
            <person name="Marcet-Houben M."/>
            <person name="Nosek J."/>
            <person name="Gabaldon T."/>
        </authorList>
    </citation>
    <scope>NUCLEOTIDE SEQUENCE</scope>
    <source>
        <strain evidence="13">CBS6075</strain>
    </source>
</reference>
<dbReference type="Pfam" id="PF00076">
    <property type="entry name" value="RRM_1"/>
    <property type="match status" value="1"/>
</dbReference>
<comment type="similarity">
    <text evidence="4 10">Belongs to the cyclophilin-type PPIase family. PPIL4 subfamily.</text>
</comment>
<gene>
    <name evidence="13" type="ORF">OGAPHI_005130</name>
</gene>
<dbReference type="PANTHER" id="PTHR45843">
    <property type="entry name" value="PEPTIDYL-PROLYL CIS-TRANS ISOMERASE-LIKE 4"/>
    <property type="match status" value="1"/>
</dbReference>
<dbReference type="SUPFAM" id="SSF54928">
    <property type="entry name" value="RNA-binding domain, RBD"/>
    <property type="match status" value="1"/>
</dbReference>
<accession>A0A9P8P0S0</accession>
<feature type="domain" description="PPIase cyclophilin-type" evidence="11">
    <location>
        <begin position="6"/>
        <end position="156"/>
    </location>
</feature>
<comment type="function">
    <text evidence="2 10">PPIases accelerate the folding of proteins. It catalyzes the cis-trans isomerization of proline imidic peptide bonds in oligopeptides.</text>
</comment>
<comment type="caution">
    <text evidence="13">The sequence shown here is derived from an EMBL/GenBank/DDBJ whole genome shotgun (WGS) entry which is preliminary data.</text>
</comment>
<dbReference type="GeneID" id="70237094"/>
<comment type="subcellular location">
    <subcellularLocation>
        <location evidence="3 10">Nucleus</location>
    </subcellularLocation>
</comment>
<dbReference type="Pfam" id="PF00160">
    <property type="entry name" value="Pro_isomerase"/>
    <property type="match status" value="1"/>
</dbReference>
<evidence type="ECO:0000313" key="13">
    <source>
        <dbReference type="EMBL" id="KAH3663728.1"/>
    </source>
</evidence>
<name>A0A9P8P0S0_9ASCO</name>
<evidence type="ECO:0000256" key="6">
    <source>
        <dbReference type="ARBA" id="ARBA00023110"/>
    </source>
</evidence>
<keyword evidence="5 9" id="KW-0694">RNA-binding</keyword>
<dbReference type="PROSITE" id="PS50102">
    <property type="entry name" value="RRM"/>
    <property type="match status" value="1"/>
</dbReference>
<sequence length="305" mass="34393">MSVLLETTAGNLVIDLDTDSRPKECRLFLALCKRKYYHYSPFVNVVKNQSVDCGNPHFPEPVDVAHLDTYAEYTPPFTPVQSLSGTVGQIGQIMFAVRDQTPGPEFKVLLGPASRLQSPVFGSVAEGFTTLEYINECILDIHLRPLKDVRILHTYILHDPFDLPVSSPASPLPTQTQIDSFRLLLDEDALQDIKAESNALTLEVLGDLPSAKIQPSDKVLFITKLNPITKEEDLRLIFQRFGTISSVEIIKDKVTGHSLCYGFIEFTDKKAVELAYRKMEGARIDDRRVHVDFSQSTKRKRQRPF</sequence>
<dbReference type="OrthoDB" id="2083at2759"/>
<dbReference type="GO" id="GO:0003755">
    <property type="term" value="F:peptidyl-prolyl cis-trans isomerase activity"/>
    <property type="evidence" value="ECO:0007669"/>
    <property type="project" value="UniProtKB-UniRule"/>
</dbReference>
<dbReference type="Proteomes" id="UP000769157">
    <property type="component" value="Unassembled WGS sequence"/>
</dbReference>
<dbReference type="CDD" id="cd12235">
    <property type="entry name" value="RRM_PPIL4"/>
    <property type="match status" value="1"/>
</dbReference>
<evidence type="ECO:0000256" key="8">
    <source>
        <dbReference type="ARBA" id="ARBA00023242"/>
    </source>
</evidence>
<dbReference type="SMART" id="SM00360">
    <property type="entry name" value="RRM"/>
    <property type="match status" value="1"/>
</dbReference>
<dbReference type="EMBL" id="JAEUBE010000366">
    <property type="protein sequence ID" value="KAH3663728.1"/>
    <property type="molecule type" value="Genomic_DNA"/>
</dbReference>
<dbReference type="InterPro" id="IPR029000">
    <property type="entry name" value="Cyclophilin-like_dom_sf"/>
</dbReference>
<evidence type="ECO:0000256" key="2">
    <source>
        <dbReference type="ARBA" id="ARBA00002388"/>
    </source>
</evidence>
<feature type="domain" description="RRM" evidence="12">
    <location>
        <begin position="218"/>
        <end position="296"/>
    </location>
</feature>
<keyword evidence="6 10" id="KW-0697">Rotamase</keyword>
<dbReference type="InterPro" id="IPR012677">
    <property type="entry name" value="Nucleotide-bd_a/b_plait_sf"/>
</dbReference>
<reference evidence="13" key="2">
    <citation type="submission" date="2021-01" db="EMBL/GenBank/DDBJ databases">
        <authorList>
            <person name="Schikora-Tamarit M.A."/>
        </authorList>
    </citation>
    <scope>NUCLEOTIDE SEQUENCE</scope>
    <source>
        <strain evidence="13">CBS6075</strain>
    </source>
</reference>
<keyword evidence="8 10" id="KW-0539">Nucleus</keyword>
<organism evidence="13 14">
    <name type="scientific">Ogataea philodendri</name>
    <dbReference type="NCBI Taxonomy" id="1378263"/>
    <lineage>
        <taxon>Eukaryota</taxon>
        <taxon>Fungi</taxon>
        <taxon>Dikarya</taxon>
        <taxon>Ascomycota</taxon>
        <taxon>Saccharomycotina</taxon>
        <taxon>Pichiomycetes</taxon>
        <taxon>Pichiales</taxon>
        <taxon>Pichiaceae</taxon>
        <taxon>Ogataea</taxon>
    </lineage>
</organism>
<dbReference type="Gene3D" id="3.30.70.330">
    <property type="match status" value="1"/>
</dbReference>
<dbReference type="InterPro" id="IPR000504">
    <property type="entry name" value="RRM_dom"/>
</dbReference>
<evidence type="ECO:0000256" key="10">
    <source>
        <dbReference type="RuleBase" id="RU365081"/>
    </source>
</evidence>
<dbReference type="InterPro" id="IPR035979">
    <property type="entry name" value="RBD_domain_sf"/>
</dbReference>
<comment type="catalytic activity">
    <reaction evidence="1 10">
        <text>[protein]-peptidylproline (omega=180) = [protein]-peptidylproline (omega=0)</text>
        <dbReference type="Rhea" id="RHEA:16237"/>
        <dbReference type="Rhea" id="RHEA-COMP:10747"/>
        <dbReference type="Rhea" id="RHEA-COMP:10748"/>
        <dbReference type="ChEBI" id="CHEBI:83833"/>
        <dbReference type="ChEBI" id="CHEBI:83834"/>
        <dbReference type="EC" id="5.2.1.8"/>
    </reaction>
</comment>
<evidence type="ECO:0000256" key="9">
    <source>
        <dbReference type="PROSITE-ProRule" id="PRU00176"/>
    </source>
</evidence>
<dbReference type="InterPro" id="IPR035542">
    <property type="entry name" value="CRIP"/>
</dbReference>
<evidence type="ECO:0000259" key="12">
    <source>
        <dbReference type="PROSITE" id="PS50102"/>
    </source>
</evidence>
<evidence type="ECO:0000313" key="14">
    <source>
        <dbReference type="Proteomes" id="UP000769157"/>
    </source>
</evidence>
<keyword evidence="14" id="KW-1185">Reference proteome</keyword>
<dbReference type="SUPFAM" id="SSF50891">
    <property type="entry name" value="Cyclophilin-like"/>
    <property type="match status" value="1"/>
</dbReference>
<evidence type="ECO:0000256" key="7">
    <source>
        <dbReference type="ARBA" id="ARBA00023235"/>
    </source>
</evidence>
<dbReference type="GO" id="GO:0003723">
    <property type="term" value="F:RNA binding"/>
    <property type="evidence" value="ECO:0007669"/>
    <property type="project" value="UniProtKB-UniRule"/>
</dbReference>